<keyword evidence="4" id="KW-0949">S-adenosyl-L-methionine</keyword>
<dbReference type="EMBL" id="JACHFN010000018">
    <property type="protein sequence ID" value="MBB5235957.1"/>
    <property type="molecule type" value="Genomic_DNA"/>
</dbReference>
<keyword evidence="3" id="KW-0808">Transferase</keyword>
<comment type="caution">
    <text evidence="7">The sequence shown here is derived from an EMBL/GenBank/DDBJ whole genome shotgun (WGS) entry which is preliminary data.</text>
</comment>
<evidence type="ECO:0000256" key="2">
    <source>
        <dbReference type="ARBA" id="ARBA00022603"/>
    </source>
</evidence>
<keyword evidence="8" id="KW-1185">Reference proteome</keyword>
<gene>
    <name evidence="7" type="ORF">HNQ09_003421</name>
</gene>
<accession>A0A7W8LRT5</accession>
<evidence type="ECO:0000259" key="6">
    <source>
        <dbReference type="Pfam" id="PF07669"/>
    </source>
</evidence>
<dbReference type="EC" id="2.1.1.72" evidence="1"/>
<reference evidence="7 8" key="1">
    <citation type="submission" date="2020-08" db="EMBL/GenBank/DDBJ databases">
        <title>Genomic Encyclopedia of Type Strains, Phase IV (KMG-IV): sequencing the most valuable type-strain genomes for metagenomic binning, comparative biology and taxonomic classification.</title>
        <authorList>
            <person name="Goeker M."/>
        </authorList>
    </citation>
    <scope>NUCLEOTIDE SEQUENCE [LARGE SCALE GENOMIC DNA]</scope>
    <source>
        <strain evidence="7 8">DSM 101791</strain>
    </source>
</reference>
<evidence type="ECO:0000256" key="5">
    <source>
        <dbReference type="ARBA" id="ARBA00047942"/>
    </source>
</evidence>
<feature type="domain" description="Type II methyltransferase M.TaqI-like" evidence="6">
    <location>
        <begin position="582"/>
        <end position="819"/>
    </location>
</feature>
<dbReference type="GO" id="GO:0003676">
    <property type="term" value="F:nucleic acid binding"/>
    <property type="evidence" value="ECO:0007669"/>
    <property type="project" value="InterPro"/>
</dbReference>
<proteinExistence type="predicted"/>
<dbReference type="InterPro" id="IPR011639">
    <property type="entry name" value="MethylTrfase_TaqI-like_dom"/>
</dbReference>
<dbReference type="InterPro" id="IPR002052">
    <property type="entry name" value="DNA_methylase_N6_adenine_CS"/>
</dbReference>
<dbReference type="RefSeq" id="WP_184031579.1">
    <property type="nucleotide sequence ID" value="NZ_JACHFN010000018.1"/>
</dbReference>
<keyword evidence="2" id="KW-0489">Methyltransferase</keyword>
<dbReference type="PANTHER" id="PTHR33841">
    <property type="entry name" value="DNA METHYLTRANSFERASE YEEA-RELATED"/>
    <property type="match status" value="1"/>
</dbReference>
<sequence length="1094" mass="125838">MTDQAPTPQALRKALQAPDLRPLFTEELGWDNPQGGPVSEEADGQTFTFTPVARKVNFVVYRASPAQDGRLPGKDTIRKLERKLDAKAAERLVVYSNASGDQALWVRHKKEQGKAASLYTVEYKRGLRNEALVYYLKSLYVSLDEDLNGLTTIDVARKASNIEVEKVTKKFYKEFDRIRKAFGEQISGVEGNDREHYAGLTLNRLMFVYFIQKKEYLDGDPDYLRNRLKKVQAQRGSGKFQSFYRAFLLRLFHEGLGAVPHDAGLTALIGKVPYLNGGLFEEHRIEQENDAIEIPDAAFEKVFAFFEGWRWTIDERAKAEADKAGKPEINPDVLGYIFEQYINNKQMGAYYTKEDITEYISKNTILPFVLERAREDCRVAFEGEHTVWELLKNDPDRYIHAAVRKGSEYELPEHIQAGLDPDQPDLLEKRQTWNKKADEEYALPTEIWREVVARRTRYSEVRSKLERGEVNSVPELITLNLDIITFAQDVIRYAEGPELIRAIWKAITRVTVLDPTCGSGAFLFAAAGILAPLYHLCLERMTEMVAALPEGDHKLPDFREVLVEQAQHDRQYFVLKQIIIRNLYGVDIMPEAVEIAKLRLFLKLMAFSQKNERKPNMGLEPLPDIDFNIRAGNTLVGYATREEAEKAVKGRLLGTSGITWEQIEEKAGDIDRLEALFREQQLKQGGQVTPADKQALRDRLGELEALLNGYLAADYGIDEKKKPGSFEAWRESHQPFHWFIEFHNVMNRGGFDCIVGNPPYLESREVDYSLRGFKTLEAKAIHAYCIERAFNISYKNATISMILPMSLVSTQRMQIVRSIIEDLNSAWYSNFAWRPAKLFDNVNRALTIFISLRGYAEIVGVTGYTKWTSDDREFLIDKLSYVQTDYTDNYWLPKLSNEIEKVILSKVTRNRKTLGDYQSPSGNEQLYYRTTGGLYWKVFTDFAPDFFVNGKKTKSSRETKFTVDKHIFIENYVALLSSNLYWWWYTLSSNLRDLNPSDISNFPVDPQVLKDDKLRIEGRDYISDLKKNSKMMTRQQKSTGETQTQSFRIKESKHIIDNIDTSVADFYGFSPEELDYIINYDIKYRMGADAEGDD</sequence>
<dbReference type="PROSITE" id="PS00092">
    <property type="entry name" value="N6_MTASE"/>
    <property type="match status" value="1"/>
</dbReference>
<protein>
    <recommendedName>
        <fullName evidence="1">site-specific DNA-methyltransferase (adenine-specific)</fullName>
        <ecNumber evidence="1">2.1.1.72</ecNumber>
    </recommendedName>
</protein>
<dbReference type="InterPro" id="IPR029063">
    <property type="entry name" value="SAM-dependent_MTases_sf"/>
</dbReference>
<dbReference type="AlphaFoldDB" id="A0A7W8LRT5"/>
<dbReference type="GO" id="GO:0006304">
    <property type="term" value="P:DNA modification"/>
    <property type="evidence" value="ECO:0007669"/>
    <property type="project" value="InterPro"/>
</dbReference>
<evidence type="ECO:0000313" key="8">
    <source>
        <dbReference type="Proteomes" id="UP000525389"/>
    </source>
</evidence>
<comment type="catalytic activity">
    <reaction evidence="5">
        <text>a 2'-deoxyadenosine in DNA + S-adenosyl-L-methionine = an N(6)-methyl-2'-deoxyadenosine in DNA + S-adenosyl-L-homocysteine + H(+)</text>
        <dbReference type="Rhea" id="RHEA:15197"/>
        <dbReference type="Rhea" id="RHEA-COMP:12418"/>
        <dbReference type="Rhea" id="RHEA-COMP:12419"/>
        <dbReference type="ChEBI" id="CHEBI:15378"/>
        <dbReference type="ChEBI" id="CHEBI:57856"/>
        <dbReference type="ChEBI" id="CHEBI:59789"/>
        <dbReference type="ChEBI" id="CHEBI:90615"/>
        <dbReference type="ChEBI" id="CHEBI:90616"/>
        <dbReference type="EC" id="2.1.1.72"/>
    </reaction>
</comment>
<dbReference type="GO" id="GO:0009007">
    <property type="term" value="F:site-specific DNA-methyltransferase (adenine-specific) activity"/>
    <property type="evidence" value="ECO:0007669"/>
    <property type="project" value="UniProtKB-EC"/>
</dbReference>
<dbReference type="Pfam" id="PF07669">
    <property type="entry name" value="Eco57I"/>
    <property type="match status" value="1"/>
</dbReference>
<evidence type="ECO:0000313" key="7">
    <source>
        <dbReference type="EMBL" id="MBB5235957.1"/>
    </source>
</evidence>
<evidence type="ECO:0000256" key="3">
    <source>
        <dbReference type="ARBA" id="ARBA00022679"/>
    </source>
</evidence>
<dbReference type="PANTHER" id="PTHR33841:SF1">
    <property type="entry name" value="DNA METHYLTRANSFERASE A"/>
    <property type="match status" value="1"/>
</dbReference>
<dbReference type="SUPFAM" id="SSF53335">
    <property type="entry name" value="S-adenosyl-L-methionine-dependent methyltransferases"/>
    <property type="match status" value="1"/>
</dbReference>
<evidence type="ECO:0000256" key="1">
    <source>
        <dbReference type="ARBA" id="ARBA00011900"/>
    </source>
</evidence>
<dbReference type="Gene3D" id="3.40.50.150">
    <property type="entry name" value="Vaccinia Virus protein VP39"/>
    <property type="match status" value="1"/>
</dbReference>
<dbReference type="GO" id="GO:0032259">
    <property type="term" value="P:methylation"/>
    <property type="evidence" value="ECO:0007669"/>
    <property type="project" value="UniProtKB-KW"/>
</dbReference>
<evidence type="ECO:0000256" key="4">
    <source>
        <dbReference type="ARBA" id="ARBA00022691"/>
    </source>
</evidence>
<organism evidence="7 8">
    <name type="scientific">Deinococcus budaensis</name>
    <dbReference type="NCBI Taxonomy" id="1665626"/>
    <lineage>
        <taxon>Bacteria</taxon>
        <taxon>Thermotogati</taxon>
        <taxon>Deinococcota</taxon>
        <taxon>Deinococci</taxon>
        <taxon>Deinococcales</taxon>
        <taxon>Deinococcaceae</taxon>
        <taxon>Deinococcus</taxon>
    </lineage>
</organism>
<name>A0A7W8LRT5_9DEIO</name>
<dbReference type="Proteomes" id="UP000525389">
    <property type="component" value="Unassembled WGS sequence"/>
</dbReference>
<dbReference type="InterPro" id="IPR050953">
    <property type="entry name" value="N4_N6_ade-DNA_methylase"/>
</dbReference>